<dbReference type="PANTHER" id="PTHR43272">
    <property type="entry name" value="LONG-CHAIN-FATTY-ACID--COA LIGASE"/>
    <property type="match status" value="1"/>
</dbReference>
<dbReference type="Gene3D" id="3.40.50.12780">
    <property type="entry name" value="N-terminal domain of ligase-like"/>
    <property type="match status" value="1"/>
</dbReference>
<dbReference type="GO" id="GO:0005509">
    <property type="term" value="F:calcium ion binding"/>
    <property type="evidence" value="ECO:0007669"/>
    <property type="project" value="InterPro"/>
</dbReference>
<dbReference type="STRING" id="133383.A0A1R0H441"/>
<feature type="compositionally biased region" description="Basic residues" evidence="3">
    <location>
        <begin position="1001"/>
        <end position="1012"/>
    </location>
</feature>
<dbReference type="PROSITE" id="PS00455">
    <property type="entry name" value="AMP_BINDING"/>
    <property type="match status" value="1"/>
</dbReference>
<keyword evidence="6" id="KW-1185">Reference proteome</keyword>
<evidence type="ECO:0000256" key="1">
    <source>
        <dbReference type="ARBA" id="ARBA00022741"/>
    </source>
</evidence>
<dbReference type="AlphaFoldDB" id="A0A1R0H441"/>
<dbReference type="InterPro" id="IPR042099">
    <property type="entry name" value="ANL_N_sf"/>
</dbReference>
<reference evidence="5 6" key="1">
    <citation type="journal article" date="2016" name="Mol. Biol. Evol.">
        <title>Genome-Wide Survey of Gut Fungi (Harpellales) Reveals the First Horizontally Transferred Ubiquitin Gene from a Mosquito Host.</title>
        <authorList>
            <person name="Wang Y."/>
            <person name="White M.M."/>
            <person name="Kvist S."/>
            <person name="Moncalvo J.M."/>
        </authorList>
    </citation>
    <scope>NUCLEOTIDE SEQUENCE [LARGE SCALE GENOMIC DNA]</scope>
    <source>
        <strain evidence="5 6">ALG-7-W6</strain>
    </source>
</reference>
<gene>
    <name evidence="5" type="ORF">AYI68_g1973</name>
</gene>
<feature type="domain" description="EF-hand" evidence="4">
    <location>
        <begin position="917"/>
        <end position="952"/>
    </location>
</feature>
<dbReference type="EMBL" id="LSSL01000715">
    <property type="protein sequence ID" value="OLY83868.1"/>
    <property type="molecule type" value="Genomic_DNA"/>
</dbReference>
<dbReference type="InterPro" id="IPR002048">
    <property type="entry name" value="EF_hand_dom"/>
</dbReference>
<sequence length="1055" mass="117374">MKSYAVPNSAKPGQSCVLRNVRDKTSLELNYLPHVKTAYDIFWNSAKLAADKPFLGHRPYDPLTKEYGPYQFITYGQAAERISNLGNGLVYINQKSLGLPAGPISRKFPVALYSVNRPEWALAERSCFVQSLYTVSLYDTYGDSAIEFIVNHSETPVIVCSIDKVAKLLSISERIPGVRNIISMDNFEQSKDGSFRPPQYNVDSISILKEWAASKNIGFYDMSEVEKLGAQNPLEHFPPSPSDIYTICYTSGTTGNPKGAISSHASYTFAAKTVALVLDAKEPLVYFSYLPLAHCYDRNVENLVTLVQGSIGYYTGNIITLMEDSRQLEPNMFSGVPRVLNRLYDGFVAASVNAPGKTGEFARKAVAEKIKNLKAGKGFYHEEYDKLIFNKMKAVLSPKIKYMITGSAPLEANVLDFLRIALSCNILEGFGMTESDGIATVQSIGEFTSGNIGVPVPGSEAKLVDVPDMNYLVTDSPDPRGELYIRLPSLFDGYLKDEAKTKECLFADGWFATGDIAKFNPDGTISIIDRKKNIFKLSQGEYVAPEKIENIISKHPLAMQTFIHGNSLRSKLVGVIVPDPETFIPFAKKVLGHKADAPQSLESLAKDPLVNKAVLDEIEKFCADNKLHGFERPKALYLDNNVFDVENNGLLTPTMKLKRANAAIHYAKEIEKIKYINDFGDTNKYLELLHKANIFIKPDEISLFSKNSNISPQAGNDFNSNFPESSSRAHSASNLGDSLKYSPELASYKNRFLIVSNSYMKSADPNIQDRMTFATRQLSDIKQQLLDFDEFPWEPECFHLLGFICYLLGKNEPSLEFLSIGLGICDFYRHSTQDGELDIGDNMDISDLGTSVNSISSQLGSSLNLHGQRPPQTSYTSQISKELSELYNQVKTQHISIVGTEHDFPLLSEDGDSLHPSLITLLKITFDKFDSDKDGVLNLQQLGKFVGFMNTPIPSRITINQLSLINLPKINRDILLSMIAKYDSEPVHSKLNSNSPGPSKSPKRSMTPKKKPYSTSSSTKNLGLSFKGLCLFYLDQSLQDPEETRKDIEKIKLLQ</sequence>
<dbReference type="SUPFAM" id="SSF56801">
    <property type="entry name" value="Acetyl-CoA synthetase-like"/>
    <property type="match status" value="1"/>
</dbReference>
<keyword evidence="1" id="KW-0547">Nucleotide-binding</keyword>
<dbReference type="GO" id="GO:0005524">
    <property type="term" value="F:ATP binding"/>
    <property type="evidence" value="ECO:0007669"/>
    <property type="project" value="UniProtKB-KW"/>
</dbReference>
<dbReference type="InterPro" id="IPR000873">
    <property type="entry name" value="AMP-dep_synth/lig_dom"/>
</dbReference>
<dbReference type="PROSITE" id="PS50222">
    <property type="entry name" value="EF_HAND_2"/>
    <property type="match status" value="1"/>
</dbReference>
<evidence type="ECO:0000256" key="3">
    <source>
        <dbReference type="SAM" id="MobiDB-lite"/>
    </source>
</evidence>
<dbReference type="InterPro" id="IPR020845">
    <property type="entry name" value="AMP-binding_CS"/>
</dbReference>
<dbReference type="GO" id="GO:0016020">
    <property type="term" value="C:membrane"/>
    <property type="evidence" value="ECO:0007669"/>
    <property type="project" value="TreeGrafter"/>
</dbReference>
<evidence type="ECO:0000313" key="6">
    <source>
        <dbReference type="Proteomes" id="UP000187455"/>
    </source>
</evidence>
<accession>A0A1R0H441</accession>
<dbReference type="GO" id="GO:0005783">
    <property type="term" value="C:endoplasmic reticulum"/>
    <property type="evidence" value="ECO:0007669"/>
    <property type="project" value="TreeGrafter"/>
</dbReference>
<feature type="region of interest" description="Disordered" evidence="3">
    <location>
        <begin position="987"/>
        <end position="1021"/>
    </location>
</feature>
<evidence type="ECO:0000259" key="4">
    <source>
        <dbReference type="PROSITE" id="PS50222"/>
    </source>
</evidence>
<organism evidence="5 6">
    <name type="scientific">Smittium mucronatum</name>
    <dbReference type="NCBI Taxonomy" id="133383"/>
    <lineage>
        <taxon>Eukaryota</taxon>
        <taxon>Fungi</taxon>
        <taxon>Fungi incertae sedis</taxon>
        <taxon>Zoopagomycota</taxon>
        <taxon>Kickxellomycotina</taxon>
        <taxon>Harpellomycetes</taxon>
        <taxon>Harpellales</taxon>
        <taxon>Legeriomycetaceae</taxon>
        <taxon>Smittium</taxon>
    </lineage>
</organism>
<keyword evidence="2" id="KW-0067">ATP-binding</keyword>
<feature type="compositionally biased region" description="Low complexity" evidence="3">
    <location>
        <begin position="989"/>
        <end position="1000"/>
    </location>
</feature>
<protein>
    <submittedName>
        <fullName evidence="5">Long chain acyl-CoA synthetase 7, peroxisomal</fullName>
    </submittedName>
</protein>
<dbReference type="OrthoDB" id="1700726at2759"/>
<proteinExistence type="predicted"/>
<name>A0A1R0H441_9FUNG</name>
<dbReference type="Pfam" id="PF00501">
    <property type="entry name" value="AMP-binding"/>
    <property type="match status" value="1"/>
</dbReference>
<comment type="caution">
    <text evidence="5">The sequence shown here is derived from an EMBL/GenBank/DDBJ whole genome shotgun (WGS) entry which is preliminary data.</text>
</comment>
<dbReference type="PANTHER" id="PTHR43272:SF33">
    <property type="entry name" value="AMP-BINDING DOMAIN-CONTAINING PROTEIN-RELATED"/>
    <property type="match status" value="1"/>
</dbReference>
<dbReference type="GO" id="GO:0004467">
    <property type="term" value="F:long-chain fatty acid-CoA ligase activity"/>
    <property type="evidence" value="ECO:0007669"/>
    <property type="project" value="TreeGrafter"/>
</dbReference>
<evidence type="ECO:0000313" key="5">
    <source>
        <dbReference type="EMBL" id="OLY83868.1"/>
    </source>
</evidence>
<dbReference type="Proteomes" id="UP000187455">
    <property type="component" value="Unassembled WGS sequence"/>
</dbReference>
<evidence type="ECO:0000256" key="2">
    <source>
        <dbReference type="ARBA" id="ARBA00022840"/>
    </source>
</evidence>